<evidence type="ECO:0000256" key="1">
    <source>
        <dbReference type="SAM" id="MobiDB-lite"/>
    </source>
</evidence>
<dbReference type="EMBL" id="JBIMSP010000069">
    <property type="protein sequence ID" value="MFH5245304.1"/>
    <property type="molecule type" value="Genomic_DNA"/>
</dbReference>
<comment type="caution">
    <text evidence="4">The sequence shown here is derived from an EMBL/GenBank/DDBJ whole genome shotgun (WGS) entry which is preliminary data.</text>
</comment>
<accession>A0ABW7KSW8</accession>
<dbReference type="EMBL" id="JBIMSN010000051">
    <property type="protein sequence ID" value="MFH5229264.1"/>
    <property type="molecule type" value="Genomic_DNA"/>
</dbReference>
<evidence type="ECO:0000313" key="3">
    <source>
        <dbReference type="EMBL" id="MFH5229264.1"/>
    </source>
</evidence>
<keyword evidence="6" id="KW-1185">Reference proteome</keyword>
<protein>
    <submittedName>
        <fullName evidence="4">Exo-alpha-sialidase</fullName>
    </submittedName>
</protein>
<feature type="region of interest" description="Disordered" evidence="1">
    <location>
        <begin position="1"/>
        <end position="27"/>
    </location>
</feature>
<reference evidence="5 6" key="1">
    <citation type="submission" date="2024-10" db="EMBL/GenBank/DDBJ databases">
        <authorList>
            <person name="Riesco R."/>
        </authorList>
    </citation>
    <scope>NUCLEOTIDE SEQUENCE [LARGE SCALE GENOMIC DNA]</scope>
    <source>
        <strain evidence="4 5">NCIMB 15448</strain>
        <strain evidence="3 6">NCIMB 15450</strain>
    </source>
</reference>
<evidence type="ECO:0000313" key="4">
    <source>
        <dbReference type="EMBL" id="MFH5245304.1"/>
    </source>
</evidence>
<dbReference type="Gene3D" id="2.120.10.10">
    <property type="match status" value="1"/>
</dbReference>
<evidence type="ECO:0000313" key="5">
    <source>
        <dbReference type="Proteomes" id="UP001609176"/>
    </source>
</evidence>
<feature type="domain" description="Sialidase" evidence="2">
    <location>
        <begin position="51"/>
        <end position="388"/>
    </location>
</feature>
<dbReference type="SUPFAM" id="SSF50939">
    <property type="entry name" value="Sialidases"/>
    <property type="match status" value="1"/>
</dbReference>
<dbReference type="PANTHER" id="PTHR43752:SF2">
    <property type="entry name" value="BNR_ASP-BOX REPEAT FAMILY PROTEIN"/>
    <property type="match status" value="1"/>
</dbReference>
<proteinExistence type="predicted"/>
<dbReference type="Proteomes" id="UP001609219">
    <property type="component" value="Unassembled WGS sequence"/>
</dbReference>
<dbReference type="InterPro" id="IPR036278">
    <property type="entry name" value="Sialidase_sf"/>
</dbReference>
<evidence type="ECO:0000313" key="6">
    <source>
        <dbReference type="Proteomes" id="UP001609219"/>
    </source>
</evidence>
<dbReference type="CDD" id="cd15482">
    <property type="entry name" value="Sialidase_non-viral"/>
    <property type="match status" value="1"/>
</dbReference>
<dbReference type="PANTHER" id="PTHR43752">
    <property type="entry name" value="BNR/ASP-BOX REPEAT FAMILY PROTEIN"/>
    <property type="match status" value="1"/>
</dbReference>
<dbReference type="InterPro" id="IPR011040">
    <property type="entry name" value="Sialidase"/>
</dbReference>
<evidence type="ECO:0000259" key="2">
    <source>
        <dbReference type="Pfam" id="PF13088"/>
    </source>
</evidence>
<name>A0ABW7KSW8_9NOCA</name>
<gene>
    <name evidence="4" type="ORF">ACHIPV_26005</name>
    <name evidence="3" type="ORF">ACHIRB_11865</name>
</gene>
<organism evidence="4 5">
    <name type="scientific">Antrihabitans spumae</name>
    <dbReference type="NCBI Taxonomy" id="3373370"/>
    <lineage>
        <taxon>Bacteria</taxon>
        <taxon>Bacillati</taxon>
        <taxon>Actinomycetota</taxon>
        <taxon>Actinomycetes</taxon>
        <taxon>Mycobacteriales</taxon>
        <taxon>Nocardiaceae</taxon>
        <taxon>Antrihabitans</taxon>
    </lineage>
</organism>
<dbReference type="Pfam" id="PF13088">
    <property type="entry name" value="BNR_2"/>
    <property type="match status" value="1"/>
</dbReference>
<dbReference type="RefSeq" id="WP_395126154.1">
    <property type="nucleotide sequence ID" value="NZ_JBIMSN010000051.1"/>
</dbReference>
<sequence>MTERTERTLTTVGSTDGVVRSSHERGRSDALLPAPQVQNHAANLALLPDNSLACVWFAGTQEGVPDISVWLSTLAPDSEAWSAPVQLSDDPTRSEQNPVLQVVDDRTVWLLWTSQHAGNQDTARVQRRISVDGGRSWGLPHTLIPETSSGGVFVRQPLTVLPSGRLLLPVFHCVRVPDRRWVGDRDYSGVMISDDRGEHWREVVVPDSVGCVHMNIGRLSDGSLVALYRSRWADHIYRSVSTDDGDTWSAPVAIDLPNNNSSIQFVVLPDDRLALVFNNSSAADATARRTSLYDEIDDDGLADSGSIADAAIESPTPIDDGDSRAAFWGAPRAPMTLAVSSDGGLTWPVQRDLEVGDGYCLTNNSRDGLNREYSYPSIIGSSDGALHIAFTRFRQAIEYVRVDPTWLSNGPTP</sequence>
<dbReference type="Proteomes" id="UP001609176">
    <property type="component" value="Unassembled WGS sequence"/>
</dbReference>